<dbReference type="InterPro" id="IPR016187">
    <property type="entry name" value="CTDL_fold"/>
</dbReference>
<proteinExistence type="predicted"/>
<dbReference type="PROSITE" id="PS50041">
    <property type="entry name" value="C_TYPE_LECTIN_2"/>
    <property type="match status" value="1"/>
</dbReference>
<dbReference type="InterPro" id="IPR050111">
    <property type="entry name" value="C-type_lectin/snaclec_domain"/>
</dbReference>
<feature type="non-terminal residue" evidence="3">
    <location>
        <position position="1"/>
    </location>
</feature>
<dbReference type="SUPFAM" id="SSF56436">
    <property type="entry name" value="C-type lectin-like"/>
    <property type="match status" value="1"/>
</dbReference>
<dbReference type="Pfam" id="PF00059">
    <property type="entry name" value="Lectin_C"/>
    <property type="match status" value="1"/>
</dbReference>
<keyword evidence="4" id="KW-1185">Reference proteome</keyword>
<sequence>MCVSLCSDLNKASIDLFRQGTQPSRAILVDLNTGIPRLPLSEMDRTYVLSGHKNEGEHLEITELKVPALIKGLHAAPSVPVRNDILNQGPPTSSQTKIIEHPKPNGSSIDYRKQGTQPSQAILVDMMSGLPRIPASEMERNYRTTDLNKASIDLFRQGTQSSRAVLVDLNTGIPRLPLSKMDRTYVLSESERCQGQVIDGKCYQFFASPRTFSDAESTCRELFPGGHLASVTSPALHSHLISLVINTNGGPALTWLGAFNFNHLNNGQFVWTDDSAWDYTAWLPGQPHIQGKENCLEMFKMGKSLRY</sequence>
<evidence type="ECO:0000313" key="3">
    <source>
        <dbReference type="EMBL" id="MBN3325292.1"/>
    </source>
</evidence>
<feature type="non-terminal residue" evidence="3">
    <location>
        <position position="307"/>
    </location>
</feature>
<feature type="domain" description="C-type lectin" evidence="2">
    <location>
        <begin position="198"/>
        <end position="303"/>
    </location>
</feature>
<dbReference type="PANTHER" id="PTHR22803">
    <property type="entry name" value="MANNOSE, PHOSPHOLIPASE, LECTIN RECEPTOR RELATED"/>
    <property type="match status" value="1"/>
</dbReference>
<feature type="compositionally biased region" description="Polar residues" evidence="1">
    <location>
        <begin position="85"/>
        <end position="97"/>
    </location>
</feature>
<evidence type="ECO:0000259" key="2">
    <source>
        <dbReference type="PROSITE" id="PS50041"/>
    </source>
</evidence>
<organism evidence="3 4">
    <name type="scientific">Atractosteus spatula</name>
    <name type="common">Alligator gar</name>
    <name type="synonym">Lepisosteus spatula</name>
    <dbReference type="NCBI Taxonomy" id="7917"/>
    <lineage>
        <taxon>Eukaryota</taxon>
        <taxon>Metazoa</taxon>
        <taxon>Chordata</taxon>
        <taxon>Craniata</taxon>
        <taxon>Vertebrata</taxon>
        <taxon>Euteleostomi</taxon>
        <taxon>Actinopterygii</taxon>
        <taxon>Neopterygii</taxon>
        <taxon>Holostei</taxon>
        <taxon>Semionotiformes</taxon>
        <taxon>Lepisosteidae</taxon>
        <taxon>Atractosteus</taxon>
    </lineage>
</organism>
<feature type="region of interest" description="Disordered" evidence="1">
    <location>
        <begin position="81"/>
        <end position="108"/>
    </location>
</feature>
<accession>A0A8J7P4P8</accession>
<dbReference type="InterPro" id="IPR001304">
    <property type="entry name" value="C-type_lectin-like"/>
</dbReference>
<dbReference type="AlphaFoldDB" id="A0A8J7P4P8"/>
<dbReference type="SMART" id="SM00034">
    <property type="entry name" value="CLECT"/>
    <property type="match status" value="1"/>
</dbReference>
<reference evidence="3" key="1">
    <citation type="journal article" date="2021" name="Cell">
        <title>Tracing the genetic footprints of vertebrate landing in non-teleost ray-finned fishes.</title>
        <authorList>
            <person name="Bi X."/>
            <person name="Wang K."/>
            <person name="Yang L."/>
            <person name="Pan H."/>
            <person name="Jiang H."/>
            <person name="Wei Q."/>
            <person name="Fang M."/>
            <person name="Yu H."/>
            <person name="Zhu C."/>
            <person name="Cai Y."/>
            <person name="He Y."/>
            <person name="Gan X."/>
            <person name="Zeng H."/>
            <person name="Yu D."/>
            <person name="Zhu Y."/>
            <person name="Jiang H."/>
            <person name="Qiu Q."/>
            <person name="Yang H."/>
            <person name="Zhang Y.E."/>
            <person name="Wang W."/>
            <person name="Zhu M."/>
            <person name="He S."/>
            <person name="Zhang G."/>
        </authorList>
    </citation>
    <scope>NUCLEOTIDE SEQUENCE</scope>
    <source>
        <strain evidence="3">Allg_001</strain>
    </source>
</reference>
<name>A0A8J7P4P8_ATRSP</name>
<dbReference type="EMBL" id="JAAWVO010075072">
    <property type="protein sequence ID" value="MBN3325292.1"/>
    <property type="molecule type" value="Genomic_DNA"/>
</dbReference>
<comment type="caution">
    <text evidence="3">The sequence shown here is derived from an EMBL/GenBank/DDBJ whole genome shotgun (WGS) entry which is preliminary data.</text>
</comment>
<gene>
    <name evidence="3" type="primary">Lec_2</name>
    <name evidence="3" type="ORF">GTO95_0004480</name>
</gene>
<dbReference type="Gene3D" id="3.10.100.10">
    <property type="entry name" value="Mannose-Binding Protein A, subunit A"/>
    <property type="match status" value="1"/>
</dbReference>
<dbReference type="Proteomes" id="UP000736164">
    <property type="component" value="Unassembled WGS sequence"/>
</dbReference>
<dbReference type="InterPro" id="IPR016186">
    <property type="entry name" value="C-type_lectin-like/link_sf"/>
</dbReference>
<protein>
    <submittedName>
        <fullName evidence="3">LECA protein</fullName>
    </submittedName>
</protein>
<evidence type="ECO:0000256" key="1">
    <source>
        <dbReference type="SAM" id="MobiDB-lite"/>
    </source>
</evidence>
<evidence type="ECO:0000313" key="4">
    <source>
        <dbReference type="Proteomes" id="UP000736164"/>
    </source>
</evidence>